<dbReference type="EMBL" id="JAENHO010000002">
    <property type="protein sequence ID" value="MBL7254248.1"/>
    <property type="molecule type" value="Genomic_DNA"/>
</dbReference>
<evidence type="ECO:0000259" key="1">
    <source>
        <dbReference type="PROSITE" id="PS51481"/>
    </source>
</evidence>
<organism evidence="2 3">
    <name type="scientific">Paractinoplanes lichenicola</name>
    <dbReference type="NCBI Taxonomy" id="2802976"/>
    <lineage>
        <taxon>Bacteria</taxon>
        <taxon>Bacillati</taxon>
        <taxon>Actinomycetota</taxon>
        <taxon>Actinomycetes</taxon>
        <taxon>Micromonosporales</taxon>
        <taxon>Micromonosporaceae</taxon>
        <taxon>Paractinoplanes</taxon>
    </lineage>
</organism>
<protein>
    <submittedName>
        <fullName evidence="2">Dihydroxyacetone kinase subunit DhaK</fullName>
        <ecNumber evidence="2">2.7.1.121</ecNumber>
    </submittedName>
</protein>
<keyword evidence="3" id="KW-1185">Reference proteome</keyword>
<dbReference type="Gene3D" id="3.30.1180.20">
    <property type="entry name" value="Dihydroxyacetone kinase, domain 2"/>
    <property type="match status" value="1"/>
</dbReference>
<gene>
    <name evidence="2" type="primary">dhaK</name>
    <name evidence="2" type="ORF">JKJ07_07985</name>
</gene>
<dbReference type="PROSITE" id="PS51481">
    <property type="entry name" value="DHAK"/>
    <property type="match status" value="1"/>
</dbReference>
<comment type="caution">
    <text evidence="2">The sequence shown here is derived from an EMBL/GenBank/DDBJ whole genome shotgun (WGS) entry which is preliminary data.</text>
</comment>
<dbReference type="RefSeq" id="WP_202990577.1">
    <property type="nucleotide sequence ID" value="NZ_JAENHO010000002.1"/>
</dbReference>
<name>A0ABS1VI07_9ACTN</name>
<dbReference type="Gene3D" id="3.40.50.10440">
    <property type="entry name" value="Dihydroxyacetone kinase, domain 1"/>
    <property type="match status" value="1"/>
</dbReference>
<dbReference type="Proteomes" id="UP000598996">
    <property type="component" value="Unassembled WGS sequence"/>
</dbReference>
<dbReference type="NCBIfam" id="TIGR02363">
    <property type="entry name" value="dhaK1"/>
    <property type="match status" value="1"/>
</dbReference>
<accession>A0ABS1VI07</accession>
<dbReference type="PANTHER" id="PTHR28629:SF4">
    <property type="entry name" value="TRIOKINASE_FMN CYCLASE"/>
    <property type="match status" value="1"/>
</dbReference>
<feature type="domain" description="DhaK" evidence="1">
    <location>
        <begin position="7"/>
        <end position="330"/>
    </location>
</feature>
<evidence type="ECO:0000313" key="2">
    <source>
        <dbReference type="EMBL" id="MBL7254248.1"/>
    </source>
</evidence>
<dbReference type="InterPro" id="IPR050861">
    <property type="entry name" value="Dihydroxyacetone_Kinase"/>
</dbReference>
<dbReference type="EC" id="2.7.1.121" evidence="2"/>
<reference evidence="2 3" key="1">
    <citation type="submission" date="2021-01" db="EMBL/GenBank/DDBJ databases">
        <title>Actinoplanes sp. nov. LDG1-01 isolated from lichen.</title>
        <authorList>
            <person name="Saeng-In P."/>
            <person name="Phongsopitanun W."/>
            <person name="Kanchanasin P."/>
            <person name="Yuki M."/>
            <person name="Kudo T."/>
            <person name="Ohkuma M."/>
            <person name="Tanasupawat S."/>
        </authorList>
    </citation>
    <scope>NUCLEOTIDE SEQUENCE [LARGE SCALE GENOMIC DNA]</scope>
    <source>
        <strain evidence="2 3">LDG1-01</strain>
    </source>
</reference>
<dbReference type="SUPFAM" id="SSF82549">
    <property type="entry name" value="DAK1/DegV-like"/>
    <property type="match status" value="1"/>
</dbReference>
<keyword evidence="2" id="KW-0808">Transferase</keyword>
<dbReference type="Pfam" id="PF02733">
    <property type="entry name" value="Dak1"/>
    <property type="match status" value="1"/>
</dbReference>
<sequence>MKKFVNDPKNFVPEMLEGIALANPDTLKYVPAYNLIMRAAAPSENKVSIVQGSGSGHEPAHVMVVGKGMLDAACPGDVFAAPPMDYVYETAKLLASPKGVLLLVNNYTGDRMAFDMGKEMADADGIRCEILTVNDDVAVQDSLYTVGRRGVAGNFFVIKAVGAASEQGADLDELLRIGRKVNDVTRTMGVALTACTPPAKGSPLFDLGGDEMEFGVGIHGEPGRERRKLAAADQIVDDLLDAVVPDLPYRSGDRVALMINGLGGTPISELYILFRRASQRLTAQGITVGRSYVGEYCTSLDMAGASLTLVRLDDEISSLLEAPAEAAVGAGQRRHPGPCRWAGSRRETRSPTSWCSCCRPAAVW</sequence>
<keyword evidence="2" id="KW-0418">Kinase</keyword>
<proteinExistence type="predicted"/>
<dbReference type="InterPro" id="IPR012736">
    <property type="entry name" value="DhaK_1"/>
</dbReference>
<evidence type="ECO:0000313" key="3">
    <source>
        <dbReference type="Proteomes" id="UP000598996"/>
    </source>
</evidence>
<dbReference type="PANTHER" id="PTHR28629">
    <property type="entry name" value="TRIOKINASE/FMN CYCLASE"/>
    <property type="match status" value="1"/>
</dbReference>
<dbReference type="InterPro" id="IPR004006">
    <property type="entry name" value="DhaK_dom"/>
</dbReference>
<dbReference type="GO" id="GO:0047324">
    <property type="term" value="F:phosphoenolpyruvate-glycerone phosphotransferase activity"/>
    <property type="evidence" value="ECO:0007669"/>
    <property type="project" value="UniProtKB-EC"/>
</dbReference>